<evidence type="ECO:0000313" key="3">
    <source>
        <dbReference type="Proteomes" id="UP000813444"/>
    </source>
</evidence>
<dbReference type="Proteomes" id="UP000813444">
    <property type="component" value="Unassembled WGS sequence"/>
</dbReference>
<accession>A0A8K0T797</accession>
<comment type="caution">
    <text evidence="2">The sequence shown here is derived from an EMBL/GenBank/DDBJ whole genome shotgun (WGS) entry which is preliminary data.</text>
</comment>
<proteinExistence type="predicted"/>
<protein>
    <submittedName>
        <fullName evidence="2">Uncharacterized protein</fullName>
    </submittedName>
</protein>
<sequence>MSLGWFCYPRPKICSMRKFRIRVHRPLSCRCADMWMTSRGQMSCCQLDAATKIHRQTKKVFLIYSNAPSIELQPHSQLAVKEESNTNYIQYKHCKLHLVPGEGGNVHNIGATSNLLPASPHPSTPSTLYYPGINCREEMLRTIGNCATEDKKNDGTGSASRCSDRGFCLQNAPLSIEERGEGSRVDQQYRHSHDASSPGRRGLRALWLTTSSEKLRAL</sequence>
<name>A0A8K0T797_9HYPO</name>
<reference evidence="2" key="1">
    <citation type="journal article" date="2021" name="Nat. Commun.">
        <title>Genetic determinants of endophytism in the Arabidopsis root mycobiome.</title>
        <authorList>
            <person name="Mesny F."/>
            <person name="Miyauchi S."/>
            <person name="Thiergart T."/>
            <person name="Pickel B."/>
            <person name="Atanasova L."/>
            <person name="Karlsson M."/>
            <person name="Huettel B."/>
            <person name="Barry K.W."/>
            <person name="Haridas S."/>
            <person name="Chen C."/>
            <person name="Bauer D."/>
            <person name="Andreopoulos W."/>
            <person name="Pangilinan J."/>
            <person name="LaButti K."/>
            <person name="Riley R."/>
            <person name="Lipzen A."/>
            <person name="Clum A."/>
            <person name="Drula E."/>
            <person name="Henrissat B."/>
            <person name="Kohler A."/>
            <person name="Grigoriev I.V."/>
            <person name="Martin F.M."/>
            <person name="Hacquard S."/>
        </authorList>
    </citation>
    <scope>NUCLEOTIDE SEQUENCE</scope>
    <source>
        <strain evidence="2">MPI-CAGE-CH-0235</strain>
    </source>
</reference>
<evidence type="ECO:0000313" key="2">
    <source>
        <dbReference type="EMBL" id="KAH7328434.1"/>
    </source>
</evidence>
<keyword evidence="3" id="KW-1185">Reference proteome</keyword>
<feature type="compositionally biased region" description="Basic and acidic residues" evidence="1">
    <location>
        <begin position="178"/>
        <end position="194"/>
    </location>
</feature>
<dbReference type="AlphaFoldDB" id="A0A8K0T797"/>
<gene>
    <name evidence="2" type="ORF">B0I35DRAFT_18104</name>
</gene>
<evidence type="ECO:0000256" key="1">
    <source>
        <dbReference type="SAM" id="MobiDB-lite"/>
    </source>
</evidence>
<dbReference type="EMBL" id="JAGPNK010000001">
    <property type="protein sequence ID" value="KAH7328434.1"/>
    <property type="molecule type" value="Genomic_DNA"/>
</dbReference>
<feature type="region of interest" description="Disordered" evidence="1">
    <location>
        <begin position="178"/>
        <end position="200"/>
    </location>
</feature>
<organism evidence="2 3">
    <name type="scientific">Stachybotrys elegans</name>
    <dbReference type="NCBI Taxonomy" id="80388"/>
    <lineage>
        <taxon>Eukaryota</taxon>
        <taxon>Fungi</taxon>
        <taxon>Dikarya</taxon>
        <taxon>Ascomycota</taxon>
        <taxon>Pezizomycotina</taxon>
        <taxon>Sordariomycetes</taxon>
        <taxon>Hypocreomycetidae</taxon>
        <taxon>Hypocreales</taxon>
        <taxon>Stachybotryaceae</taxon>
        <taxon>Stachybotrys</taxon>
    </lineage>
</organism>